<gene>
    <name evidence="1" type="ORF">E5331_04240</name>
</gene>
<reference evidence="1" key="1">
    <citation type="submission" date="2019-04" db="EMBL/GenBank/DDBJ databases">
        <title>Microbes associate with the intestines of laboratory mice.</title>
        <authorList>
            <person name="Navarre W."/>
            <person name="Wong E."/>
            <person name="Huang K."/>
            <person name="Tropini C."/>
            <person name="Ng K."/>
            <person name="Yu B."/>
        </authorList>
    </citation>
    <scope>NUCLEOTIDE SEQUENCE</scope>
    <source>
        <strain evidence="1">NM04_E33</strain>
    </source>
</reference>
<dbReference type="EMBL" id="SRYB01000004">
    <property type="protein sequence ID" value="TGY80005.1"/>
    <property type="molecule type" value="Genomic_DNA"/>
</dbReference>
<keyword evidence="2" id="KW-1185">Reference proteome</keyword>
<organism evidence="1 2">
    <name type="scientific">Lepagella muris</name>
    <dbReference type="NCBI Taxonomy" id="3032870"/>
    <lineage>
        <taxon>Bacteria</taxon>
        <taxon>Pseudomonadati</taxon>
        <taxon>Bacteroidota</taxon>
        <taxon>Bacteroidia</taxon>
        <taxon>Bacteroidales</taxon>
        <taxon>Muribaculaceae</taxon>
        <taxon>Lepagella</taxon>
    </lineage>
</organism>
<evidence type="ECO:0000313" key="2">
    <source>
        <dbReference type="Proteomes" id="UP000306319"/>
    </source>
</evidence>
<accession>A0AC61RIX7</accession>
<dbReference type="Proteomes" id="UP000306319">
    <property type="component" value="Unassembled WGS sequence"/>
</dbReference>
<proteinExistence type="predicted"/>
<name>A0AC61RIX7_9BACT</name>
<sequence>MSKTIQEAIQELAIAVGECSVTVQNMIERVLCFNQTYIKLDELKRLTRTQKPKYPQSPYTKFDNIHKKQKRK</sequence>
<protein>
    <submittedName>
        <fullName evidence="1">Uncharacterized protein</fullName>
    </submittedName>
</protein>
<comment type="caution">
    <text evidence="1">The sequence shown here is derived from an EMBL/GenBank/DDBJ whole genome shotgun (WGS) entry which is preliminary data.</text>
</comment>
<evidence type="ECO:0000313" key="1">
    <source>
        <dbReference type="EMBL" id="TGY80005.1"/>
    </source>
</evidence>